<proteinExistence type="predicted"/>
<evidence type="ECO:0000313" key="1">
    <source>
        <dbReference type="EMBL" id="WDH85316.1"/>
    </source>
</evidence>
<geneLocation type="plasmid" evidence="2 4">
    <name>unnamed2</name>
</geneLocation>
<accession>A0AAX3N6B8</accession>
<organism evidence="1 3">
    <name type="scientific">Paenibacillus urinalis</name>
    <dbReference type="NCBI Taxonomy" id="521520"/>
    <lineage>
        <taxon>Bacteria</taxon>
        <taxon>Bacillati</taxon>
        <taxon>Bacillota</taxon>
        <taxon>Bacilli</taxon>
        <taxon>Bacillales</taxon>
        <taxon>Paenibacillaceae</taxon>
        <taxon>Paenibacillus</taxon>
    </lineage>
</organism>
<gene>
    <name evidence="1" type="ORF">PUW23_26125</name>
    <name evidence="2" type="ORF">PUW25_27040</name>
</gene>
<keyword evidence="1" id="KW-0614">Plasmid</keyword>
<dbReference type="RefSeq" id="WP_090728210.1">
    <property type="nucleotide sequence ID" value="NZ_CP118102.1"/>
</dbReference>
<sequence>MSQQFHNQGFIIMIEQDAAEKDYTAYIPALRLGAKGHTLEEVRDNARDLILMEVEAMQKSGKSIPSDDNCIVETLSVSLTV</sequence>
<dbReference type="EMBL" id="CP118110">
    <property type="protein sequence ID" value="WDI05279.1"/>
    <property type="molecule type" value="Genomic_DNA"/>
</dbReference>
<evidence type="ECO:0000313" key="3">
    <source>
        <dbReference type="Proteomes" id="UP001220962"/>
    </source>
</evidence>
<protein>
    <submittedName>
        <fullName evidence="1">Type II toxin-antitoxin system HicB family antitoxin</fullName>
    </submittedName>
</protein>
<keyword evidence="4" id="KW-1185">Reference proteome</keyword>
<geneLocation type="plasmid" evidence="1 3">
    <name>unnamed1</name>
</geneLocation>
<evidence type="ECO:0000313" key="4">
    <source>
        <dbReference type="Proteomes" id="UP001221519"/>
    </source>
</evidence>
<evidence type="ECO:0000313" key="2">
    <source>
        <dbReference type="EMBL" id="WDI05279.1"/>
    </source>
</evidence>
<dbReference type="EMBL" id="CP118102">
    <property type="protein sequence ID" value="WDH85316.1"/>
    <property type="molecule type" value="Genomic_DNA"/>
</dbReference>
<dbReference type="InterPro" id="IPR035069">
    <property type="entry name" value="TTHA1013/TTHA0281-like"/>
</dbReference>
<dbReference type="AlphaFoldDB" id="A0AAX3N6B8"/>
<name>A0AAX3N6B8_9BACL</name>
<dbReference type="Proteomes" id="UP001220962">
    <property type="component" value="Plasmid unnamed1"/>
</dbReference>
<dbReference type="SUPFAM" id="SSF143100">
    <property type="entry name" value="TTHA1013/TTHA0281-like"/>
    <property type="match status" value="1"/>
</dbReference>
<reference evidence="1 4" key="1">
    <citation type="submission" date="2023-02" db="EMBL/GenBank/DDBJ databases">
        <title>Pathogen: clinical or host-associated sample.</title>
        <authorList>
            <person name="Hergert J."/>
            <person name="Casey R."/>
            <person name="Wagner J."/>
            <person name="Young E.L."/>
            <person name="Oakeson K.F."/>
        </authorList>
    </citation>
    <scope>NUCLEOTIDE SEQUENCE</scope>
    <source>
        <strain evidence="2 4">2022CK-00829</strain>
        <strain evidence="1">2022CK-00830</strain>
        <plasmid evidence="1">unnamed1</plasmid>
        <plasmid evidence="2 4">unnamed2</plasmid>
    </source>
</reference>
<dbReference type="Proteomes" id="UP001221519">
    <property type="component" value="Plasmid unnamed2"/>
</dbReference>
<dbReference type="Gene3D" id="3.30.160.250">
    <property type="match status" value="1"/>
</dbReference>